<evidence type="ECO:0000256" key="1">
    <source>
        <dbReference type="SAM" id="MobiDB-lite"/>
    </source>
</evidence>
<feature type="compositionally biased region" description="Basic residues" evidence="1">
    <location>
        <begin position="1"/>
        <end position="16"/>
    </location>
</feature>
<dbReference type="AlphaFoldDB" id="A0A4C1X1Q1"/>
<dbReference type="EMBL" id="BGZK01000706">
    <property type="protein sequence ID" value="GBP57010.1"/>
    <property type="molecule type" value="Genomic_DNA"/>
</dbReference>
<name>A0A4C1X1Q1_EUMVA</name>
<keyword evidence="3" id="KW-1185">Reference proteome</keyword>
<evidence type="ECO:0000313" key="2">
    <source>
        <dbReference type="EMBL" id="GBP57010.1"/>
    </source>
</evidence>
<sequence>MGAPPNRRKAPGRGWRRTLQADGRPSNERCTRIDEYEYIEKRAHRPSGFRDRNSKPLPPRSEMKKIPAKAMKSKEVVAAGGEHDIPTCEILEPAVLQPRSVHHRQPSNSVGPVMMPDKRTRDQLSPSHIPEPKKYVTDLKPAHTIPNTPQSPLPVRRSGVYSILRQRGRGIRLHVLRLHMQPWRRRKIPSQHSPPHYIQSRTNIVCNSGVGTNATIPPNI</sequence>
<feature type="compositionally biased region" description="Basic and acidic residues" evidence="1">
    <location>
        <begin position="25"/>
        <end position="41"/>
    </location>
</feature>
<feature type="region of interest" description="Disordered" evidence="1">
    <location>
        <begin position="1"/>
        <end position="69"/>
    </location>
</feature>
<accession>A0A4C1X1Q1</accession>
<evidence type="ECO:0000313" key="3">
    <source>
        <dbReference type="Proteomes" id="UP000299102"/>
    </source>
</evidence>
<proteinExistence type="predicted"/>
<dbReference type="Proteomes" id="UP000299102">
    <property type="component" value="Unassembled WGS sequence"/>
</dbReference>
<reference evidence="2 3" key="1">
    <citation type="journal article" date="2019" name="Commun. Biol.">
        <title>The bagworm genome reveals a unique fibroin gene that provides high tensile strength.</title>
        <authorList>
            <person name="Kono N."/>
            <person name="Nakamura H."/>
            <person name="Ohtoshi R."/>
            <person name="Tomita M."/>
            <person name="Numata K."/>
            <person name="Arakawa K."/>
        </authorList>
    </citation>
    <scope>NUCLEOTIDE SEQUENCE [LARGE SCALE GENOMIC DNA]</scope>
</reference>
<feature type="region of interest" description="Disordered" evidence="1">
    <location>
        <begin position="99"/>
        <end position="131"/>
    </location>
</feature>
<organism evidence="2 3">
    <name type="scientific">Eumeta variegata</name>
    <name type="common">Bagworm moth</name>
    <name type="synonym">Eumeta japonica</name>
    <dbReference type="NCBI Taxonomy" id="151549"/>
    <lineage>
        <taxon>Eukaryota</taxon>
        <taxon>Metazoa</taxon>
        <taxon>Ecdysozoa</taxon>
        <taxon>Arthropoda</taxon>
        <taxon>Hexapoda</taxon>
        <taxon>Insecta</taxon>
        <taxon>Pterygota</taxon>
        <taxon>Neoptera</taxon>
        <taxon>Endopterygota</taxon>
        <taxon>Lepidoptera</taxon>
        <taxon>Glossata</taxon>
        <taxon>Ditrysia</taxon>
        <taxon>Tineoidea</taxon>
        <taxon>Psychidae</taxon>
        <taxon>Oiketicinae</taxon>
        <taxon>Eumeta</taxon>
    </lineage>
</organism>
<gene>
    <name evidence="2" type="ORF">EVAR_88639_1</name>
</gene>
<protein>
    <submittedName>
        <fullName evidence="2">Uncharacterized protein</fullName>
    </submittedName>
</protein>
<comment type="caution">
    <text evidence="2">The sequence shown here is derived from an EMBL/GenBank/DDBJ whole genome shotgun (WGS) entry which is preliminary data.</text>
</comment>